<comment type="cofactor">
    <cofactor evidence="1">
        <name>FAD</name>
        <dbReference type="ChEBI" id="CHEBI:57692"/>
    </cofactor>
</comment>
<keyword evidence="7" id="KW-0503">Monooxygenase</keyword>
<evidence type="ECO:0000256" key="4">
    <source>
        <dbReference type="ARBA" id="ARBA00022630"/>
    </source>
</evidence>
<dbReference type="PANTHER" id="PTHR43876:SF7">
    <property type="entry name" value="UBIQUINONE BIOSYNTHESIS MONOOXYGENASE COQ6, MITOCHONDRIAL"/>
    <property type="match status" value="1"/>
</dbReference>
<evidence type="ECO:0000256" key="5">
    <source>
        <dbReference type="ARBA" id="ARBA00022827"/>
    </source>
</evidence>
<dbReference type="UniPathway" id="UPA00232"/>
<gene>
    <name evidence="9" type="ORF">FG486_05905</name>
</gene>
<organism evidence="9 10">
    <name type="scientific">Sphingomonas ursincola</name>
    <dbReference type="NCBI Taxonomy" id="56361"/>
    <lineage>
        <taxon>Bacteria</taxon>
        <taxon>Pseudomonadati</taxon>
        <taxon>Pseudomonadota</taxon>
        <taxon>Alphaproteobacteria</taxon>
        <taxon>Sphingomonadales</taxon>
        <taxon>Sphingomonadaceae</taxon>
        <taxon>Sphingomonas</taxon>
    </lineage>
</organism>
<protein>
    <submittedName>
        <fullName evidence="9">FAD-binding protein</fullName>
    </submittedName>
</protein>
<dbReference type="GO" id="GO:0006744">
    <property type="term" value="P:ubiquinone biosynthetic process"/>
    <property type="evidence" value="ECO:0007669"/>
    <property type="project" value="UniProtKB-UniPathway"/>
</dbReference>
<dbReference type="EMBL" id="VDES01000001">
    <property type="protein sequence ID" value="MBA1373866.1"/>
    <property type="molecule type" value="Genomic_DNA"/>
</dbReference>
<proteinExistence type="inferred from homology"/>
<dbReference type="InterPro" id="IPR051205">
    <property type="entry name" value="UbiH/COQ6_monooxygenase"/>
</dbReference>
<evidence type="ECO:0000256" key="2">
    <source>
        <dbReference type="ARBA" id="ARBA00004749"/>
    </source>
</evidence>
<evidence type="ECO:0000256" key="1">
    <source>
        <dbReference type="ARBA" id="ARBA00001974"/>
    </source>
</evidence>
<dbReference type="GO" id="GO:0016705">
    <property type="term" value="F:oxidoreductase activity, acting on paired donors, with incorporation or reduction of molecular oxygen"/>
    <property type="evidence" value="ECO:0007669"/>
    <property type="project" value="InterPro"/>
</dbReference>
<evidence type="ECO:0000259" key="8">
    <source>
        <dbReference type="Pfam" id="PF01494"/>
    </source>
</evidence>
<evidence type="ECO:0000313" key="10">
    <source>
        <dbReference type="Proteomes" id="UP000589292"/>
    </source>
</evidence>
<dbReference type="InterPro" id="IPR036188">
    <property type="entry name" value="FAD/NAD-bd_sf"/>
</dbReference>
<sequence length="410" mass="43262">MTGSITLGNHSDILIMGAGPAGISLALAVARHGLSVRVIDRITPETLADTAFDGRASALASTSWQMLQNLGLANSLWRDACPIDRIAVSDGLRRGSLDFDAGVDGMGVMLPNSLLRAALYQAASADSDIDLIMAAEVAHRAVDAHRATITLADGRVFTASLLVGAEGRVSPTRDLAGIGLSQWSYRQRGIVTAVTLEKSHQNTAFEIFYPDGPLAILPLNDDDEGRAMASIVWTVPEGKADAWTSLSDRAFGGALTEASGGFLGAITPIAPRSSWPLTLCQASDMVAPRIALVGDSAHIIHPIAGQGLNLGLRDVAALADVLGEGARLGLDPGDLAQLKRYQQWRMLDNAMMASATDVLNRLYGLPGKAPSLVRRIGMQLVGRTGLIRRFIIDEARGTSGDLPELLMASD</sequence>
<dbReference type="PRINTS" id="PR00420">
    <property type="entry name" value="RNGMNOXGNASE"/>
</dbReference>
<dbReference type="RefSeq" id="WP_181266784.1">
    <property type="nucleotide sequence ID" value="NZ_BAAAGB010000002.1"/>
</dbReference>
<comment type="caution">
    <text evidence="9">The sequence shown here is derived from an EMBL/GenBank/DDBJ whole genome shotgun (WGS) entry which is preliminary data.</text>
</comment>
<name>A0A7V8U7S0_9SPHN</name>
<dbReference type="FunFam" id="3.50.50.60:FF:000021">
    <property type="entry name" value="Ubiquinone biosynthesis monooxygenase COQ6"/>
    <property type="match status" value="1"/>
</dbReference>
<dbReference type="Pfam" id="PF01494">
    <property type="entry name" value="FAD_binding_3"/>
    <property type="match status" value="1"/>
</dbReference>
<accession>A0A7V8U7S0</accession>
<dbReference type="AlphaFoldDB" id="A0A7V8U7S0"/>
<dbReference type="PANTHER" id="PTHR43876">
    <property type="entry name" value="UBIQUINONE BIOSYNTHESIS MONOOXYGENASE COQ6, MITOCHONDRIAL"/>
    <property type="match status" value="1"/>
</dbReference>
<comment type="similarity">
    <text evidence="3">Belongs to the UbiH/COQ6 family.</text>
</comment>
<feature type="domain" description="FAD-binding" evidence="8">
    <location>
        <begin position="12"/>
        <end position="324"/>
    </location>
</feature>
<dbReference type="PROSITE" id="PS01304">
    <property type="entry name" value="UBIH"/>
    <property type="match status" value="1"/>
</dbReference>
<evidence type="ECO:0000256" key="6">
    <source>
        <dbReference type="ARBA" id="ARBA00023002"/>
    </source>
</evidence>
<keyword evidence="6" id="KW-0560">Oxidoreductase</keyword>
<dbReference type="SUPFAM" id="SSF51905">
    <property type="entry name" value="FAD/NAD(P)-binding domain"/>
    <property type="match status" value="1"/>
</dbReference>
<keyword evidence="10" id="KW-1185">Reference proteome</keyword>
<evidence type="ECO:0000313" key="9">
    <source>
        <dbReference type="EMBL" id="MBA1373866.1"/>
    </source>
</evidence>
<reference evidence="9 10" key="1">
    <citation type="journal article" date="1994" name="Int. J. Syst. Bacteriol.">
        <title>Phylogenetic positions of novel aerobic, bacteriochlorophyll a-containing bacteria and description of Roseococcus thiosulfatophilus gen. nov., sp. nov., Erythromicrobium ramosum gen. nov., sp. nov., and Erythrobacter litoralis sp. nov.</title>
        <authorList>
            <person name="Yurkov V."/>
            <person name="Stackebrandt E."/>
            <person name="Holmes A."/>
            <person name="Fuerst J.A."/>
            <person name="Hugenholtz P."/>
            <person name="Golecki J."/>
            <person name="Gad'on N."/>
            <person name="Gorlenko V.M."/>
            <person name="Kompantseva E.I."/>
            <person name="Drews G."/>
        </authorList>
    </citation>
    <scope>NUCLEOTIDE SEQUENCE [LARGE SCALE GENOMIC DNA]</scope>
    <source>
        <strain evidence="9 10">KR-99</strain>
    </source>
</reference>
<dbReference type="InterPro" id="IPR018168">
    <property type="entry name" value="Ubi_Hdrlase_CS"/>
</dbReference>
<keyword evidence="5" id="KW-0274">FAD</keyword>
<evidence type="ECO:0000256" key="3">
    <source>
        <dbReference type="ARBA" id="ARBA00005349"/>
    </source>
</evidence>
<dbReference type="GO" id="GO:0071949">
    <property type="term" value="F:FAD binding"/>
    <property type="evidence" value="ECO:0007669"/>
    <property type="project" value="InterPro"/>
</dbReference>
<keyword evidence="4" id="KW-0285">Flavoprotein</keyword>
<dbReference type="InterPro" id="IPR002938">
    <property type="entry name" value="FAD-bd"/>
</dbReference>
<dbReference type="Gene3D" id="3.50.50.60">
    <property type="entry name" value="FAD/NAD(P)-binding domain"/>
    <property type="match status" value="2"/>
</dbReference>
<dbReference type="NCBIfam" id="TIGR01988">
    <property type="entry name" value="Ubi-OHases"/>
    <property type="match status" value="1"/>
</dbReference>
<dbReference type="GO" id="GO:0110142">
    <property type="term" value="C:ubiquinone biosynthesis complex"/>
    <property type="evidence" value="ECO:0007669"/>
    <property type="project" value="UniProtKB-ARBA"/>
</dbReference>
<dbReference type="InterPro" id="IPR010971">
    <property type="entry name" value="UbiH/COQ6"/>
</dbReference>
<comment type="pathway">
    <text evidence="2">Cofactor biosynthesis; ubiquinone biosynthesis.</text>
</comment>
<dbReference type="GO" id="GO:0004497">
    <property type="term" value="F:monooxygenase activity"/>
    <property type="evidence" value="ECO:0007669"/>
    <property type="project" value="UniProtKB-KW"/>
</dbReference>
<evidence type="ECO:0000256" key="7">
    <source>
        <dbReference type="ARBA" id="ARBA00023033"/>
    </source>
</evidence>
<dbReference type="Proteomes" id="UP000589292">
    <property type="component" value="Unassembled WGS sequence"/>
</dbReference>